<dbReference type="GeneID" id="68320418"/>
<reference evidence="1" key="1">
    <citation type="journal article" date="2021" name="Mol. Plant Microbe Interact.">
        <title>Telomere to telomere genome assembly of Fusarium musae F31, causal agent of crown rot disease of banana.</title>
        <authorList>
            <person name="Degradi L."/>
            <person name="Tava V."/>
            <person name="Kunova A."/>
            <person name="Cortesi P."/>
            <person name="Saracchi M."/>
            <person name="Pasquali M."/>
        </authorList>
    </citation>
    <scope>NUCLEOTIDE SEQUENCE</scope>
    <source>
        <strain evidence="1">F31</strain>
    </source>
</reference>
<dbReference type="AlphaFoldDB" id="A0A9P8D670"/>
<sequence length="58" mass="6586">MTGRIHKKPDKALTAHVLATVWQLTVDVLKFNGGDKYMGFGSIEFMYRNTLEGELSRL</sequence>
<protein>
    <submittedName>
        <fullName evidence="1">Uncharacterized protein</fullName>
    </submittedName>
</protein>
<keyword evidence="2" id="KW-1185">Reference proteome</keyword>
<evidence type="ECO:0000313" key="2">
    <source>
        <dbReference type="Proteomes" id="UP000827133"/>
    </source>
</evidence>
<name>A0A9P8D670_9HYPO</name>
<evidence type="ECO:0000313" key="1">
    <source>
        <dbReference type="EMBL" id="KAG9495991.1"/>
    </source>
</evidence>
<dbReference type="Proteomes" id="UP000827133">
    <property type="component" value="Unassembled WGS sequence"/>
</dbReference>
<gene>
    <name evidence="1" type="ORF">J7337_012562</name>
</gene>
<organism evidence="1 2">
    <name type="scientific">Fusarium musae</name>
    <dbReference type="NCBI Taxonomy" id="1042133"/>
    <lineage>
        <taxon>Eukaryota</taxon>
        <taxon>Fungi</taxon>
        <taxon>Dikarya</taxon>
        <taxon>Ascomycota</taxon>
        <taxon>Pezizomycotina</taxon>
        <taxon>Sordariomycetes</taxon>
        <taxon>Hypocreomycetidae</taxon>
        <taxon>Hypocreales</taxon>
        <taxon>Nectriaceae</taxon>
        <taxon>Fusarium</taxon>
    </lineage>
</organism>
<dbReference type="RefSeq" id="XP_044674991.1">
    <property type="nucleotide sequence ID" value="XM_044830075.1"/>
</dbReference>
<dbReference type="EMBL" id="JAHBCI010000010">
    <property type="protein sequence ID" value="KAG9495991.1"/>
    <property type="molecule type" value="Genomic_DNA"/>
</dbReference>
<comment type="caution">
    <text evidence="1">The sequence shown here is derived from an EMBL/GenBank/DDBJ whole genome shotgun (WGS) entry which is preliminary data.</text>
</comment>
<accession>A0A9P8D670</accession>
<proteinExistence type="predicted"/>
<dbReference type="KEGG" id="fmu:J7337_012562"/>